<protein>
    <recommendedName>
        <fullName evidence="3">SGNH hydrolase-type esterase domain-containing protein</fullName>
    </recommendedName>
</protein>
<dbReference type="EMBL" id="CP046455">
    <property type="protein sequence ID" value="QGU08484.1"/>
    <property type="molecule type" value="Genomic_DNA"/>
</dbReference>
<sequence length="251" mass="28129">MDTDNLNHKYNVAIFGGCVSRDTLAIAGEEEFKLARYIARHSLLSSGSDARGSLPKFQVPSKFQQRMLEFDVHGFITSDLAALGNVDVFVWDLNVERSGVWVFPDGSIVTNSPDLRKVPELKARLEDARKIDFGTMEHLDRWKGAASLFVDSLRQLKLKERTLVLAPDWALIDSEGNPTRPLGGLAPVDAPQAFAPYIEHLEGLGLKIARFDGLVSDLNHKWGRAPFHYTTEAYQLFKERILTFIQESGTQ</sequence>
<accession>A0A6B8W4J9</accession>
<dbReference type="Proteomes" id="UP000424462">
    <property type="component" value="Chromosome"/>
</dbReference>
<dbReference type="InterPro" id="IPR046237">
    <property type="entry name" value="DUF6270"/>
</dbReference>
<gene>
    <name evidence="1" type="ORF">COCCU_12925</name>
</gene>
<reference evidence="1 2" key="1">
    <citation type="submission" date="2019-11" db="EMBL/GenBank/DDBJ databases">
        <title>Complete genome sequence of Corynebacterium kalinowskii 1959, a novel Corynebacterium species isolated from soil of a small paddock in Vilsendorf, Germany.</title>
        <authorList>
            <person name="Schaffert L."/>
            <person name="Ruwe M."/>
            <person name="Milse J."/>
            <person name="Hanuschka K."/>
            <person name="Ortseifen V."/>
            <person name="Droste J."/>
            <person name="Brandt D."/>
            <person name="Schlueter L."/>
            <person name="Kutter Y."/>
            <person name="Vinke S."/>
            <person name="Viehoefer P."/>
            <person name="Jacob L."/>
            <person name="Luebke N.-C."/>
            <person name="Schulte-Berndt E."/>
            <person name="Hain C."/>
            <person name="Linder M."/>
            <person name="Schmidt P."/>
            <person name="Wollenschlaeger L."/>
            <person name="Luttermann T."/>
            <person name="Thieme E."/>
            <person name="Hassa J."/>
            <person name="Haak M."/>
            <person name="Wittchen M."/>
            <person name="Mentz A."/>
            <person name="Persicke M."/>
            <person name="Busche T."/>
            <person name="Ruckert C."/>
        </authorList>
    </citation>
    <scope>NUCLEOTIDE SEQUENCE [LARGE SCALE GENOMIC DNA]</scope>
    <source>
        <strain evidence="1 2">2039</strain>
    </source>
</reference>
<evidence type="ECO:0000313" key="2">
    <source>
        <dbReference type="Proteomes" id="UP000424462"/>
    </source>
</evidence>
<organism evidence="1 2">
    <name type="scientific">Corynebacterium occultum</name>
    <dbReference type="NCBI Taxonomy" id="2675219"/>
    <lineage>
        <taxon>Bacteria</taxon>
        <taxon>Bacillati</taxon>
        <taxon>Actinomycetota</taxon>
        <taxon>Actinomycetes</taxon>
        <taxon>Mycobacteriales</taxon>
        <taxon>Corynebacteriaceae</taxon>
        <taxon>Corynebacterium</taxon>
    </lineage>
</organism>
<dbReference type="Pfam" id="PF19786">
    <property type="entry name" value="DUF6270"/>
    <property type="match status" value="1"/>
</dbReference>
<dbReference type="RefSeq" id="WP_156232062.1">
    <property type="nucleotide sequence ID" value="NZ_CP046455.1"/>
</dbReference>
<keyword evidence="2" id="KW-1185">Reference proteome</keyword>
<dbReference type="KEGG" id="cok:COCCU_12925"/>
<proteinExistence type="predicted"/>
<evidence type="ECO:0000313" key="1">
    <source>
        <dbReference type="EMBL" id="QGU08484.1"/>
    </source>
</evidence>
<evidence type="ECO:0008006" key="3">
    <source>
        <dbReference type="Google" id="ProtNLM"/>
    </source>
</evidence>
<dbReference type="AlphaFoldDB" id="A0A6B8W4J9"/>
<name>A0A6B8W4J9_9CORY</name>